<evidence type="ECO:0000313" key="1">
    <source>
        <dbReference type="EMBL" id="OGF40511.1"/>
    </source>
</evidence>
<gene>
    <name evidence="1" type="ORF">A2531_02985</name>
</gene>
<name>A0A1F5TPR5_9BACT</name>
<protein>
    <submittedName>
        <fullName evidence="1">Uncharacterized protein</fullName>
    </submittedName>
</protein>
<proteinExistence type="predicted"/>
<organism evidence="1 2">
    <name type="scientific">Candidatus Falkowbacteria bacterium RIFOXYD2_FULL_34_120</name>
    <dbReference type="NCBI Taxonomy" id="1798007"/>
    <lineage>
        <taxon>Bacteria</taxon>
        <taxon>Candidatus Falkowiibacteriota</taxon>
    </lineage>
</organism>
<reference evidence="1 2" key="1">
    <citation type="journal article" date="2016" name="Nat. Commun.">
        <title>Thousands of microbial genomes shed light on interconnected biogeochemical processes in an aquifer system.</title>
        <authorList>
            <person name="Anantharaman K."/>
            <person name="Brown C.T."/>
            <person name="Hug L.A."/>
            <person name="Sharon I."/>
            <person name="Castelle C.J."/>
            <person name="Probst A.J."/>
            <person name="Thomas B.C."/>
            <person name="Singh A."/>
            <person name="Wilkins M.J."/>
            <person name="Karaoz U."/>
            <person name="Brodie E.L."/>
            <person name="Williams K.H."/>
            <person name="Hubbard S.S."/>
            <person name="Banfield J.F."/>
        </authorList>
    </citation>
    <scope>NUCLEOTIDE SEQUENCE [LARGE SCALE GENOMIC DNA]</scope>
</reference>
<dbReference type="Proteomes" id="UP000177579">
    <property type="component" value="Unassembled WGS sequence"/>
</dbReference>
<dbReference type="EMBL" id="MFGO01000027">
    <property type="protein sequence ID" value="OGF40511.1"/>
    <property type="molecule type" value="Genomic_DNA"/>
</dbReference>
<evidence type="ECO:0000313" key="2">
    <source>
        <dbReference type="Proteomes" id="UP000177579"/>
    </source>
</evidence>
<dbReference type="AlphaFoldDB" id="A0A1F5TPR5"/>
<comment type="caution">
    <text evidence="1">The sequence shown here is derived from an EMBL/GenBank/DDBJ whole genome shotgun (WGS) entry which is preliminary data.</text>
</comment>
<accession>A0A1F5TPR5</accession>
<sequence length="337" mass="39816">MYKFFYSDEVFKERSTLFLSTPYISTFWANPDFVSLIPAKKRFFNTEEQIRENERYNRELKKLYHQHPALRICFNVGGLCREAFDKNTSFCEDVYKFFKILEKNGRLQNRATVLHSIYSLRDNKHVGTLAYNLRANSIRNTYHGLRIDDNAHELMHFAIDPFLAPRIEVLPERLVNMRADDSPANWKKKMGNFYCRKINSQKEVGKMLFDGMLKFYSNLVKDTPYKQPPQLVISTHRIIIDFFTKVTGINFFQELPKDGINWDGIPKVSHVAFQSLDFRPYEIKLWELLPDLFPEKAKEVVRAEEERKDSVKKFKKNNFPWPFLPIPLTESFAATPV</sequence>